<dbReference type="EMBL" id="JAQIZT010000019">
    <property type="protein sequence ID" value="KAJ6952632.1"/>
    <property type="molecule type" value="Genomic_DNA"/>
</dbReference>
<protein>
    <submittedName>
        <fullName evidence="1">Uncharacterized protein</fullName>
    </submittedName>
</protein>
<comment type="caution">
    <text evidence="1">The sequence shown here is derived from an EMBL/GenBank/DDBJ whole genome shotgun (WGS) entry which is preliminary data.</text>
</comment>
<reference evidence="1" key="1">
    <citation type="journal article" date="2023" name="Mol. Ecol. Resour.">
        <title>Chromosome-level genome assembly of a triploid poplar Populus alba 'Berolinensis'.</title>
        <authorList>
            <person name="Chen S."/>
            <person name="Yu Y."/>
            <person name="Wang X."/>
            <person name="Wang S."/>
            <person name="Zhang T."/>
            <person name="Zhou Y."/>
            <person name="He R."/>
            <person name="Meng N."/>
            <person name="Wang Y."/>
            <person name="Liu W."/>
            <person name="Liu Z."/>
            <person name="Liu J."/>
            <person name="Guo Q."/>
            <person name="Huang H."/>
            <person name="Sederoff R.R."/>
            <person name="Wang G."/>
            <person name="Qu G."/>
            <person name="Chen S."/>
        </authorList>
    </citation>
    <scope>NUCLEOTIDE SEQUENCE</scope>
    <source>
        <strain evidence="1">SC-2020</strain>
    </source>
</reference>
<keyword evidence="2" id="KW-1185">Reference proteome</keyword>
<proteinExistence type="predicted"/>
<accession>A0AAD6PPK7</accession>
<gene>
    <name evidence="1" type="ORF">NC653_041693</name>
</gene>
<evidence type="ECO:0000313" key="1">
    <source>
        <dbReference type="EMBL" id="KAJ6952632.1"/>
    </source>
</evidence>
<dbReference type="Proteomes" id="UP001164929">
    <property type="component" value="Chromosome 19"/>
</dbReference>
<name>A0AAD6PPK7_9ROSI</name>
<organism evidence="1 2">
    <name type="scientific">Populus alba x Populus x berolinensis</name>
    <dbReference type="NCBI Taxonomy" id="444605"/>
    <lineage>
        <taxon>Eukaryota</taxon>
        <taxon>Viridiplantae</taxon>
        <taxon>Streptophyta</taxon>
        <taxon>Embryophyta</taxon>
        <taxon>Tracheophyta</taxon>
        <taxon>Spermatophyta</taxon>
        <taxon>Magnoliopsida</taxon>
        <taxon>eudicotyledons</taxon>
        <taxon>Gunneridae</taxon>
        <taxon>Pentapetalae</taxon>
        <taxon>rosids</taxon>
        <taxon>fabids</taxon>
        <taxon>Malpighiales</taxon>
        <taxon>Salicaceae</taxon>
        <taxon>Saliceae</taxon>
        <taxon>Populus</taxon>
    </lineage>
</organism>
<evidence type="ECO:0000313" key="2">
    <source>
        <dbReference type="Proteomes" id="UP001164929"/>
    </source>
</evidence>
<sequence>MRDVSKKCCNLTFGIVILSNLAKLRIKIEGTEKRISCVEALPGTISPGLIDYSVEEFRCNNISHRNIIVTRRARGTRCRGTRSLLTSLATIIITGATEAILTTAQVGSTTTILRHYQLRHGYSQHHSQHDG</sequence>
<dbReference type="AlphaFoldDB" id="A0AAD6PPK7"/>